<accession>A0A0E9RWT1</accession>
<reference evidence="1" key="2">
    <citation type="journal article" date="2015" name="Fish Shellfish Immunol.">
        <title>Early steps in the European eel (Anguilla anguilla)-Vibrio vulnificus interaction in the gills: Role of the RtxA13 toxin.</title>
        <authorList>
            <person name="Callol A."/>
            <person name="Pajuelo D."/>
            <person name="Ebbesson L."/>
            <person name="Teles M."/>
            <person name="MacKenzie S."/>
            <person name="Amaro C."/>
        </authorList>
    </citation>
    <scope>NUCLEOTIDE SEQUENCE</scope>
</reference>
<name>A0A0E9RWT1_ANGAN</name>
<reference evidence="1" key="1">
    <citation type="submission" date="2014-11" db="EMBL/GenBank/DDBJ databases">
        <authorList>
            <person name="Amaro Gonzalez C."/>
        </authorList>
    </citation>
    <scope>NUCLEOTIDE SEQUENCE</scope>
</reference>
<dbReference type="EMBL" id="GBXM01074976">
    <property type="protein sequence ID" value="JAH33601.1"/>
    <property type="molecule type" value="Transcribed_RNA"/>
</dbReference>
<evidence type="ECO:0000313" key="1">
    <source>
        <dbReference type="EMBL" id="JAH33601.1"/>
    </source>
</evidence>
<proteinExistence type="predicted"/>
<organism evidence="1">
    <name type="scientific">Anguilla anguilla</name>
    <name type="common">European freshwater eel</name>
    <name type="synonym">Muraena anguilla</name>
    <dbReference type="NCBI Taxonomy" id="7936"/>
    <lineage>
        <taxon>Eukaryota</taxon>
        <taxon>Metazoa</taxon>
        <taxon>Chordata</taxon>
        <taxon>Craniata</taxon>
        <taxon>Vertebrata</taxon>
        <taxon>Euteleostomi</taxon>
        <taxon>Actinopterygii</taxon>
        <taxon>Neopterygii</taxon>
        <taxon>Teleostei</taxon>
        <taxon>Anguilliformes</taxon>
        <taxon>Anguillidae</taxon>
        <taxon>Anguilla</taxon>
    </lineage>
</organism>
<dbReference type="AlphaFoldDB" id="A0A0E9RWT1"/>
<protein>
    <submittedName>
        <fullName evidence="1">Uncharacterized protein</fullName>
    </submittedName>
</protein>
<sequence length="36" mass="4466">MNALWYPESDKCAIFCCKNLVRHDEWYYRIIHATFK</sequence>